<dbReference type="Proteomes" id="UP000676169">
    <property type="component" value="Chromosome"/>
</dbReference>
<reference evidence="1" key="1">
    <citation type="submission" date="2021-04" db="EMBL/GenBank/DDBJ databases">
        <title>Luteolibacter sp. 32A isolated from the skin of an Anderson's salamander (Ambystoma andersonii).</title>
        <authorList>
            <person name="Spergser J."/>
            <person name="Busse H.-J."/>
        </authorList>
    </citation>
    <scope>NUCLEOTIDE SEQUENCE</scope>
    <source>
        <strain evidence="1">32A</strain>
    </source>
</reference>
<organism evidence="1 2">
    <name type="scientific">Luteolibacter ambystomatis</name>
    <dbReference type="NCBI Taxonomy" id="2824561"/>
    <lineage>
        <taxon>Bacteria</taxon>
        <taxon>Pseudomonadati</taxon>
        <taxon>Verrucomicrobiota</taxon>
        <taxon>Verrucomicrobiia</taxon>
        <taxon>Verrucomicrobiales</taxon>
        <taxon>Verrucomicrobiaceae</taxon>
        <taxon>Luteolibacter</taxon>
    </lineage>
</organism>
<dbReference type="RefSeq" id="WP_211630511.1">
    <property type="nucleotide sequence ID" value="NZ_CP073100.1"/>
</dbReference>
<name>A0A975IYG6_9BACT</name>
<sequence>MPIPPALRSFVPLAAGLLIGGAGVKLFADSQPGAEGTPEAAVTRLETELKSARNRITELEASGRTGRPGRTLTDGLRDLADDIRAGRPVSPDDIFRQCQPLIGTLAPLFERIRVREAEKMADSLAGEMIRRYGLDPAQQATLKQWFKQKAEDDAKAWTDLVSRKGTSLQDLAKEARNVRPDRGLDSVMEPMLTGDKLATFKTQRATEKAERIQRDADMRVERIDGIVGLDAGQRDQVFGIMARQSPDYDSSVKLEGAAGDIAASGKGTPEEATLAVLRPDQREKYLAEKQHRREEAAKDLQAIGLTLPPNWDPLDP</sequence>
<dbReference type="AlphaFoldDB" id="A0A975IYG6"/>
<accession>A0A975IYG6</accession>
<evidence type="ECO:0000313" key="2">
    <source>
        <dbReference type="Proteomes" id="UP000676169"/>
    </source>
</evidence>
<dbReference type="KEGG" id="lamb:KBB96_16060"/>
<proteinExistence type="predicted"/>
<gene>
    <name evidence="1" type="ORF">KBB96_16060</name>
</gene>
<evidence type="ECO:0000313" key="1">
    <source>
        <dbReference type="EMBL" id="QUE50371.1"/>
    </source>
</evidence>
<keyword evidence="2" id="KW-1185">Reference proteome</keyword>
<protein>
    <submittedName>
        <fullName evidence="1">Uncharacterized protein</fullName>
    </submittedName>
</protein>
<dbReference type="EMBL" id="CP073100">
    <property type="protein sequence ID" value="QUE50371.1"/>
    <property type="molecule type" value="Genomic_DNA"/>
</dbReference>